<keyword evidence="3" id="KW-1185">Reference proteome</keyword>
<dbReference type="InterPro" id="IPR045169">
    <property type="entry name" value="NO2/SO3_Rdtase_4Fe4S_prot"/>
</dbReference>
<dbReference type="PANTHER" id="PTHR11493:SF47">
    <property type="entry name" value="SULFITE REDUCTASE [NADPH] SUBUNIT BETA"/>
    <property type="match status" value="1"/>
</dbReference>
<dbReference type="Proteomes" id="UP000823399">
    <property type="component" value="Unassembled WGS sequence"/>
</dbReference>
<dbReference type="GO" id="GO:0000103">
    <property type="term" value="P:sulfate assimilation"/>
    <property type="evidence" value="ECO:0007669"/>
    <property type="project" value="TreeGrafter"/>
</dbReference>
<sequence length="218" mass="25452">MSFESDIVLETELVPSTKESVEQWKWRGYPQNLFRNWVADRVARIYYVDVLESGKFKLARDTNPAIEVDESAISQLWDQLQIEPTGLHLRVLLVDNMKHPALQMLGTRYNIELCFFTSSLNWIPSQYQEEVVKKKGDPWPYTFNHNIDDFGWSMGDDGRRHTMLFIENGCIQDEPDCDFKTGLREIVKIHKGTFRLTANQHITVSEISMEDVPEMIYS</sequence>
<reference evidence="2" key="1">
    <citation type="journal article" date="2020" name="New Phytol.">
        <title>Comparative genomics reveals dynamic genome evolution in host specialist ectomycorrhizal fungi.</title>
        <authorList>
            <person name="Lofgren L.A."/>
            <person name="Nguyen N.H."/>
            <person name="Vilgalys R."/>
            <person name="Ruytinx J."/>
            <person name="Liao H.L."/>
            <person name="Branco S."/>
            <person name="Kuo A."/>
            <person name="LaButti K."/>
            <person name="Lipzen A."/>
            <person name="Andreopoulos W."/>
            <person name="Pangilinan J."/>
            <person name="Riley R."/>
            <person name="Hundley H."/>
            <person name="Na H."/>
            <person name="Barry K."/>
            <person name="Grigoriev I.V."/>
            <person name="Stajich J.E."/>
            <person name="Kennedy P.G."/>
        </authorList>
    </citation>
    <scope>NUCLEOTIDE SEQUENCE</scope>
    <source>
        <strain evidence="2">FC423</strain>
    </source>
</reference>
<dbReference type="PANTHER" id="PTHR11493">
    <property type="entry name" value="SULFITE REDUCTASE [NADPH] SUBUNIT BETA-RELATED"/>
    <property type="match status" value="1"/>
</dbReference>
<dbReference type="GO" id="GO:0050311">
    <property type="term" value="F:sulfite reductase (ferredoxin) activity"/>
    <property type="evidence" value="ECO:0007669"/>
    <property type="project" value="TreeGrafter"/>
</dbReference>
<name>A0A9P7EZS4_9AGAM</name>
<accession>A0A9P7EZS4</accession>
<dbReference type="GO" id="GO:0016002">
    <property type="term" value="F:sulfite reductase activity"/>
    <property type="evidence" value="ECO:0007669"/>
    <property type="project" value="TreeGrafter"/>
</dbReference>
<dbReference type="Pfam" id="PF03460">
    <property type="entry name" value="NIR_SIR_ferr"/>
    <property type="match status" value="1"/>
</dbReference>
<dbReference type="Gene3D" id="3.90.480.10">
    <property type="entry name" value="Sulfite Reductase Hemoprotein,Domain 2"/>
    <property type="match status" value="1"/>
</dbReference>
<dbReference type="GeneID" id="64705814"/>
<gene>
    <name evidence="2" type="ORF">F5147DRAFT_816072</name>
</gene>
<protein>
    <recommendedName>
        <fullName evidence="1">Nitrite/Sulfite reductase ferredoxin-like domain-containing protein</fullName>
    </recommendedName>
</protein>
<dbReference type="EMBL" id="JABBWM010000062">
    <property type="protein sequence ID" value="KAG2098229.1"/>
    <property type="molecule type" value="Genomic_DNA"/>
</dbReference>
<dbReference type="AlphaFoldDB" id="A0A9P7EZS4"/>
<evidence type="ECO:0000313" key="3">
    <source>
        <dbReference type="Proteomes" id="UP000823399"/>
    </source>
</evidence>
<dbReference type="GO" id="GO:0009337">
    <property type="term" value="C:sulfite reductase complex (NADPH)"/>
    <property type="evidence" value="ECO:0007669"/>
    <property type="project" value="TreeGrafter"/>
</dbReference>
<proteinExistence type="predicted"/>
<dbReference type="OrthoDB" id="3231000at2759"/>
<dbReference type="InterPro" id="IPR005117">
    <property type="entry name" value="NiRdtase/SiRdtase_haem-b_fer"/>
</dbReference>
<dbReference type="RefSeq" id="XP_041288783.1">
    <property type="nucleotide sequence ID" value="XM_041443555.1"/>
</dbReference>
<dbReference type="InterPro" id="IPR036136">
    <property type="entry name" value="Nit/Sulf_reduc_fer-like_dom_sf"/>
</dbReference>
<organism evidence="2 3">
    <name type="scientific">Suillus discolor</name>
    <dbReference type="NCBI Taxonomy" id="1912936"/>
    <lineage>
        <taxon>Eukaryota</taxon>
        <taxon>Fungi</taxon>
        <taxon>Dikarya</taxon>
        <taxon>Basidiomycota</taxon>
        <taxon>Agaricomycotina</taxon>
        <taxon>Agaricomycetes</taxon>
        <taxon>Agaricomycetidae</taxon>
        <taxon>Boletales</taxon>
        <taxon>Suillineae</taxon>
        <taxon>Suillaceae</taxon>
        <taxon>Suillus</taxon>
    </lineage>
</organism>
<comment type="caution">
    <text evidence="2">The sequence shown here is derived from an EMBL/GenBank/DDBJ whole genome shotgun (WGS) entry which is preliminary data.</text>
</comment>
<dbReference type="SUPFAM" id="SSF55124">
    <property type="entry name" value="Nitrite/Sulfite reductase N-terminal domain-like"/>
    <property type="match status" value="1"/>
</dbReference>
<evidence type="ECO:0000259" key="1">
    <source>
        <dbReference type="Pfam" id="PF03460"/>
    </source>
</evidence>
<feature type="domain" description="Nitrite/Sulfite reductase ferredoxin-like" evidence="1">
    <location>
        <begin position="163"/>
        <end position="215"/>
    </location>
</feature>
<evidence type="ECO:0000313" key="2">
    <source>
        <dbReference type="EMBL" id="KAG2098229.1"/>
    </source>
</evidence>
<dbReference type="GO" id="GO:0020037">
    <property type="term" value="F:heme binding"/>
    <property type="evidence" value="ECO:0007669"/>
    <property type="project" value="InterPro"/>
</dbReference>
<dbReference type="GO" id="GO:0051536">
    <property type="term" value="F:iron-sulfur cluster binding"/>
    <property type="evidence" value="ECO:0007669"/>
    <property type="project" value="InterPro"/>
</dbReference>